<keyword evidence="2" id="KW-1185">Reference proteome</keyword>
<protein>
    <submittedName>
        <fullName evidence="1">Uncharacterized protein</fullName>
    </submittedName>
</protein>
<feature type="non-terminal residue" evidence="1">
    <location>
        <position position="78"/>
    </location>
</feature>
<feature type="non-terminal residue" evidence="1">
    <location>
        <position position="1"/>
    </location>
</feature>
<evidence type="ECO:0000313" key="2">
    <source>
        <dbReference type="Proteomes" id="UP000823775"/>
    </source>
</evidence>
<reference evidence="1 2" key="1">
    <citation type="journal article" date="2021" name="BMC Genomics">
        <title>Datura genome reveals duplications of psychoactive alkaloid biosynthetic genes and high mutation rate following tissue culture.</title>
        <authorList>
            <person name="Rajewski A."/>
            <person name="Carter-House D."/>
            <person name="Stajich J."/>
            <person name="Litt A."/>
        </authorList>
    </citation>
    <scope>NUCLEOTIDE SEQUENCE [LARGE SCALE GENOMIC DNA]</scope>
    <source>
        <strain evidence="1">AR-01</strain>
    </source>
</reference>
<evidence type="ECO:0000313" key="1">
    <source>
        <dbReference type="EMBL" id="MCD7460932.1"/>
    </source>
</evidence>
<comment type="caution">
    <text evidence="1">The sequence shown here is derived from an EMBL/GenBank/DDBJ whole genome shotgun (WGS) entry which is preliminary data.</text>
</comment>
<proteinExistence type="predicted"/>
<sequence length="78" mass="8704">SKSSAGGTGGTMVKFWWRPVLGSGLKPCTQTCVFSRRFTEPDRQFVSGRRSVTSPYAQLFVFDLRLTGVLRIIIYIAT</sequence>
<accession>A0ABS8SPU6</accession>
<gene>
    <name evidence="1" type="ORF">HAX54_044802</name>
</gene>
<dbReference type="Proteomes" id="UP000823775">
    <property type="component" value="Unassembled WGS sequence"/>
</dbReference>
<dbReference type="EMBL" id="JACEIK010000688">
    <property type="protein sequence ID" value="MCD7460932.1"/>
    <property type="molecule type" value="Genomic_DNA"/>
</dbReference>
<organism evidence="1 2">
    <name type="scientific">Datura stramonium</name>
    <name type="common">Jimsonweed</name>
    <name type="synonym">Common thornapple</name>
    <dbReference type="NCBI Taxonomy" id="4076"/>
    <lineage>
        <taxon>Eukaryota</taxon>
        <taxon>Viridiplantae</taxon>
        <taxon>Streptophyta</taxon>
        <taxon>Embryophyta</taxon>
        <taxon>Tracheophyta</taxon>
        <taxon>Spermatophyta</taxon>
        <taxon>Magnoliopsida</taxon>
        <taxon>eudicotyledons</taxon>
        <taxon>Gunneridae</taxon>
        <taxon>Pentapetalae</taxon>
        <taxon>asterids</taxon>
        <taxon>lamiids</taxon>
        <taxon>Solanales</taxon>
        <taxon>Solanaceae</taxon>
        <taxon>Solanoideae</taxon>
        <taxon>Datureae</taxon>
        <taxon>Datura</taxon>
    </lineage>
</organism>
<name>A0ABS8SPU6_DATST</name>